<comment type="function">
    <text evidence="1 3">Involved in inositol deacylation of GPI-anchored proteins which plays important roles in the quality control and ER-associated degradation of GPI-anchored proteins.</text>
</comment>
<gene>
    <name evidence="5" type="ORF">CH63R_09363</name>
</gene>
<dbReference type="EC" id="3.1.-.-" evidence="3"/>
<evidence type="ECO:0000313" key="6">
    <source>
        <dbReference type="Proteomes" id="UP000092177"/>
    </source>
</evidence>
<evidence type="ECO:0000256" key="2">
    <source>
        <dbReference type="ARBA" id="ARBA00015856"/>
    </source>
</evidence>
<organism evidence="5 6">
    <name type="scientific">Colletotrichum higginsianum (strain IMI 349063)</name>
    <name type="common">Crucifer anthracnose fungus</name>
    <dbReference type="NCBI Taxonomy" id="759273"/>
    <lineage>
        <taxon>Eukaryota</taxon>
        <taxon>Fungi</taxon>
        <taxon>Dikarya</taxon>
        <taxon>Ascomycota</taxon>
        <taxon>Pezizomycotina</taxon>
        <taxon>Sordariomycetes</taxon>
        <taxon>Hypocreomycetidae</taxon>
        <taxon>Glomerellales</taxon>
        <taxon>Glomerellaceae</taxon>
        <taxon>Colletotrichum</taxon>
        <taxon>Colletotrichum destructivum species complex</taxon>
    </lineage>
</organism>
<dbReference type="OrthoDB" id="5592486at2759"/>
<keyword evidence="3" id="KW-0472">Membrane</keyword>
<keyword evidence="3" id="KW-0256">Endoplasmic reticulum</keyword>
<dbReference type="RefSeq" id="XP_018156360.1">
    <property type="nucleotide sequence ID" value="XM_018304337.1"/>
</dbReference>
<dbReference type="GO" id="GO:0015031">
    <property type="term" value="P:protein transport"/>
    <property type="evidence" value="ECO:0007669"/>
    <property type="project" value="UniProtKB-KW"/>
</dbReference>
<protein>
    <recommendedName>
        <fullName evidence="2 3">GPI inositol-deacylase</fullName>
        <ecNumber evidence="3">3.1.-.-</ecNumber>
    </recommendedName>
</protein>
<evidence type="ECO:0000256" key="1">
    <source>
        <dbReference type="ARBA" id="ARBA00003496"/>
    </source>
</evidence>
<dbReference type="KEGG" id="chig:CH63R_09363"/>
<dbReference type="GO" id="GO:0005789">
    <property type="term" value="C:endoplasmic reticulum membrane"/>
    <property type="evidence" value="ECO:0007669"/>
    <property type="project" value="UniProtKB-SubCell"/>
</dbReference>
<dbReference type="InterPro" id="IPR029058">
    <property type="entry name" value="AB_hydrolase_fold"/>
</dbReference>
<name>A0A1B7Y716_COLHI</name>
<dbReference type="VEuPathDB" id="FungiDB:CH63R_09363"/>
<dbReference type="Gene3D" id="3.40.50.1820">
    <property type="entry name" value="alpha/beta hydrolase"/>
    <property type="match status" value="1"/>
</dbReference>
<dbReference type="SUPFAM" id="SSF53474">
    <property type="entry name" value="alpha/beta-Hydrolases"/>
    <property type="match status" value="1"/>
</dbReference>
<keyword evidence="3" id="KW-0653">Protein transport</keyword>
<dbReference type="AlphaFoldDB" id="A0A1B7Y716"/>
<evidence type="ECO:0000259" key="4">
    <source>
        <dbReference type="Pfam" id="PF07819"/>
    </source>
</evidence>
<dbReference type="EMBL" id="LTAN01000006">
    <property type="protein sequence ID" value="OBR07842.1"/>
    <property type="molecule type" value="Genomic_DNA"/>
</dbReference>
<reference evidence="6" key="1">
    <citation type="journal article" date="2017" name="BMC Genomics">
        <title>Gapless genome assembly of Colletotrichum higginsianum reveals chromosome structure and association of transposable elements with secondary metabolite gene clusters.</title>
        <authorList>
            <person name="Dallery J.-F."/>
            <person name="Lapalu N."/>
            <person name="Zampounis A."/>
            <person name="Pigne S."/>
            <person name="Luyten I."/>
            <person name="Amselem J."/>
            <person name="Wittenberg A.H.J."/>
            <person name="Zhou S."/>
            <person name="de Queiroz M.V."/>
            <person name="Robin G.P."/>
            <person name="Auger A."/>
            <person name="Hainaut M."/>
            <person name="Henrissat B."/>
            <person name="Kim K.-T."/>
            <person name="Lee Y.-H."/>
            <person name="Lespinet O."/>
            <person name="Schwartz D.C."/>
            <person name="Thon M.R."/>
            <person name="O'Connell R.J."/>
        </authorList>
    </citation>
    <scope>NUCLEOTIDE SEQUENCE [LARGE SCALE GENOMIC DNA]</scope>
    <source>
        <strain evidence="6">IMI 349063</strain>
    </source>
</reference>
<comment type="similarity">
    <text evidence="3">Belongs to the GPI inositol-deacylase family.</text>
</comment>
<dbReference type="InterPro" id="IPR012908">
    <property type="entry name" value="PGAP1-ab_dom-like"/>
</dbReference>
<keyword evidence="3" id="KW-0813">Transport</keyword>
<sequence>MLGRKRNRIFIARVSSFVPVGQHAPPSDPLPLHTTITTTFDLIDLANRSFVHSFIGRVAVPHHQDEHSIRRSGKYVPCHEQRMPDEVPPPSRALPCPNSCANRVSSLAFSPSLVAAEQQPGYIRLALAAEATRRRPEVQRPGQTDIGRVCRDTPKNPIVLAHGLMGFAELRLGGYVPPIHYWRGISDSLGTLSGPDNVITTSVPPSASIEERAAALAADIAAKARGRAVNIVAHSMGGLDARYMISVLRPAGVSVASLVTVATPHRGSAFADFLLEGRGPIKLASLYGLIERAGLGTQAFDQLTQRYMEDEFNPRTPDRDDVRYFSYGACTSRPPLLSPFRQSHRILEGVEGANDGLVSVASSRWGKYQGTLLEVSHLDLINWSNRLKWTLRKVWMGQTRPFNAVAFYLDIADMLAKEGL</sequence>
<comment type="subcellular location">
    <subcellularLocation>
        <location evidence="3">Endoplasmic reticulum membrane</location>
    </subcellularLocation>
</comment>
<proteinExistence type="inferred from homology"/>
<dbReference type="GO" id="GO:0016788">
    <property type="term" value="F:hydrolase activity, acting on ester bonds"/>
    <property type="evidence" value="ECO:0007669"/>
    <property type="project" value="InterPro"/>
</dbReference>
<evidence type="ECO:0000256" key="3">
    <source>
        <dbReference type="RuleBase" id="RU365011"/>
    </source>
</evidence>
<dbReference type="PANTHER" id="PTHR11440">
    <property type="entry name" value="LECITHIN-CHOLESTEROL ACYLTRANSFERASE-RELATED"/>
    <property type="match status" value="1"/>
</dbReference>
<dbReference type="GeneID" id="28868444"/>
<dbReference type="Proteomes" id="UP000092177">
    <property type="component" value="Chromosome 6"/>
</dbReference>
<keyword evidence="6" id="KW-1185">Reference proteome</keyword>
<keyword evidence="3" id="KW-0378">Hydrolase</keyword>
<comment type="caution">
    <text evidence="5">The sequence shown here is derived from an EMBL/GenBank/DDBJ whole genome shotgun (WGS) entry which is preliminary data.</text>
</comment>
<feature type="domain" description="GPI inositol-deacylase PGAP1-like alpha/beta" evidence="4">
    <location>
        <begin position="225"/>
        <end position="269"/>
    </location>
</feature>
<dbReference type="Pfam" id="PF07819">
    <property type="entry name" value="PGAP1"/>
    <property type="match status" value="1"/>
</dbReference>
<evidence type="ECO:0000313" key="5">
    <source>
        <dbReference type="EMBL" id="OBR07842.1"/>
    </source>
</evidence>
<accession>A0A1B7Y716</accession>